<comment type="caution">
    <text evidence="2">The sequence shown here is derived from an EMBL/GenBank/DDBJ whole genome shotgun (WGS) entry which is preliminary data.</text>
</comment>
<proteinExistence type="predicted"/>
<dbReference type="VEuPathDB" id="FungiDB:FOXG_22768"/>
<name>A0A420NV81_FUSOX</name>
<dbReference type="AlphaFoldDB" id="A0A420NV81"/>
<dbReference type="VEuPathDB" id="FungiDB:FOZG_16840"/>
<evidence type="ECO:0000313" key="3">
    <source>
        <dbReference type="Proteomes" id="UP000285860"/>
    </source>
</evidence>
<evidence type="ECO:0000313" key="2">
    <source>
        <dbReference type="EMBL" id="RKK94148.1"/>
    </source>
</evidence>
<dbReference type="Proteomes" id="UP000285860">
    <property type="component" value="Unassembled WGS sequence"/>
</dbReference>
<reference evidence="2 3" key="1">
    <citation type="journal article" date="2018" name="Sci. Rep.">
        <title>Characterisation of pathogen-specific regions and novel effector candidates in Fusarium oxysporum f. sp. cepae.</title>
        <authorList>
            <person name="Armitage A.D."/>
            <person name="Taylor A."/>
            <person name="Sobczyk M.K."/>
            <person name="Baxter L."/>
            <person name="Greenfield B.P."/>
            <person name="Bates H.J."/>
            <person name="Wilson F."/>
            <person name="Jackson A.C."/>
            <person name="Ott S."/>
            <person name="Harrison R.J."/>
            <person name="Clarkson J.P."/>
        </authorList>
    </citation>
    <scope>NUCLEOTIDE SEQUENCE [LARGE SCALE GENOMIC DNA]</scope>
    <source>
        <strain evidence="2 3">Fo_A28</strain>
    </source>
</reference>
<dbReference type="VEuPathDB" id="FungiDB:FOC1_g10004823"/>
<dbReference type="EMBL" id="MRCY01000154">
    <property type="protein sequence ID" value="RKK94148.1"/>
    <property type="molecule type" value="Genomic_DNA"/>
</dbReference>
<organism evidence="2 3">
    <name type="scientific">Fusarium oxysporum</name>
    <name type="common">Fusarium vascular wilt</name>
    <dbReference type="NCBI Taxonomy" id="5507"/>
    <lineage>
        <taxon>Eukaryota</taxon>
        <taxon>Fungi</taxon>
        <taxon>Dikarya</taxon>
        <taxon>Ascomycota</taxon>
        <taxon>Pezizomycotina</taxon>
        <taxon>Sordariomycetes</taxon>
        <taxon>Hypocreomycetidae</taxon>
        <taxon>Hypocreales</taxon>
        <taxon>Nectriaceae</taxon>
        <taxon>Fusarium</taxon>
        <taxon>Fusarium oxysporum species complex</taxon>
    </lineage>
</organism>
<evidence type="ECO:0000256" key="1">
    <source>
        <dbReference type="SAM" id="MobiDB-lite"/>
    </source>
</evidence>
<gene>
    <name evidence="2" type="ORF">BFJ68_g15305</name>
</gene>
<protein>
    <submittedName>
        <fullName evidence="2">Uncharacterized protein</fullName>
    </submittedName>
</protein>
<feature type="region of interest" description="Disordered" evidence="1">
    <location>
        <begin position="65"/>
        <end position="95"/>
    </location>
</feature>
<sequence length="196" mass="21960">MPNNMARAFWKGRQHMCGIRLSIIQDSIVYTQATICGLIQVGETLFKLTVSHVFPISDSLHDQYSAQNSGLEEQTQYPITGTNSQSSDANMDGSSTISGRWHNSLRQSMIFDWALVEMPSFETYNPRPDKWDDVNLVETTSGDFRPVLVVPEMPNNETPVMLATPGSAFCLVTGEDALVSMPDSPNFYLTWVLRME</sequence>
<accession>A0A420NV81</accession>